<dbReference type="PANTHER" id="PTHR43652">
    <property type="entry name" value="BASIC AMINO ACID ANTIPORTER YFCC-RELATED"/>
    <property type="match status" value="1"/>
</dbReference>
<accession>A0ABM6JSQ6</accession>
<feature type="transmembrane region" description="Helical" evidence="6">
    <location>
        <begin position="166"/>
        <end position="185"/>
    </location>
</feature>
<feature type="transmembrane region" description="Helical" evidence="6">
    <location>
        <begin position="469"/>
        <end position="489"/>
    </location>
</feature>
<evidence type="ECO:0000313" key="8">
    <source>
        <dbReference type="Proteomes" id="UP000192486"/>
    </source>
</evidence>
<name>A0ABM6JSQ6_SPOUR</name>
<feature type="transmembrane region" description="Helical" evidence="6">
    <location>
        <begin position="111"/>
        <end position="130"/>
    </location>
</feature>
<dbReference type="Pfam" id="PF03606">
    <property type="entry name" value="DcuC"/>
    <property type="match status" value="1"/>
</dbReference>
<evidence type="ECO:0000256" key="1">
    <source>
        <dbReference type="ARBA" id="ARBA00004651"/>
    </source>
</evidence>
<sequence length="490" mass="52779">MEKKKFKLPTAFTTLLIITVGIAFLTFIIPAGEYSYNEDGTPIVGTYEQVESYPQGLWDIFSAPINGFFDAIDIIIFVLVLGGCLGIVFETKAIDAGLSKVVFSLKGREKLMIPILMTICAIGGATYGMAEETIAFYPIVVPILLLAGYDVVTAVMVIFLGAGIGVAGGITNPFSVGIASNLAGISIGDGIFHRLLLFSLFLAFGITFVMRYAAKVKMYPEKSIVFDIKSKVEAPFKKIDPDDVADLTGRRKAVLAVFSSFFLIMVVALIPWQDKFGISIFNTLHDNIQQTPILGVVLGHISPFGEWGFGELTVLFFLGSIIIGKMYSYKEDEIVHLFLNGAKDLISVALILAVAKGISVIMTNGLIIGTILNFGEHLLANVSSSIIAPLAYLLYIPLAFLIPSSSGLATATIPILAPLADFAGVDRAYIVTAMQAGAETMNLFSPTQAVLVGTLTLANIPYERWLKHIIPFVLGIILITTVVLVTLSII</sequence>
<keyword evidence="2" id="KW-1003">Cell membrane</keyword>
<feature type="transmembrane region" description="Helical" evidence="6">
    <location>
        <begin position="307"/>
        <end position="324"/>
    </location>
</feature>
<feature type="transmembrane region" description="Helical" evidence="6">
    <location>
        <begin position="253"/>
        <end position="272"/>
    </location>
</feature>
<feature type="transmembrane region" description="Helical" evidence="6">
    <location>
        <begin position="345"/>
        <end position="372"/>
    </location>
</feature>
<gene>
    <name evidence="7" type="ORF">SporoS204_02420</name>
</gene>
<feature type="transmembrane region" description="Helical" evidence="6">
    <location>
        <begin position="71"/>
        <end position="90"/>
    </location>
</feature>
<evidence type="ECO:0000256" key="5">
    <source>
        <dbReference type="ARBA" id="ARBA00023136"/>
    </source>
</evidence>
<keyword evidence="5 6" id="KW-0472">Membrane</keyword>
<dbReference type="Proteomes" id="UP000192486">
    <property type="component" value="Chromosome"/>
</dbReference>
<evidence type="ECO:0000256" key="3">
    <source>
        <dbReference type="ARBA" id="ARBA00022692"/>
    </source>
</evidence>
<feature type="transmembrane region" description="Helical" evidence="6">
    <location>
        <begin position="136"/>
        <end position="159"/>
    </location>
</feature>
<keyword evidence="8" id="KW-1185">Reference proteome</keyword>
<proteinExistence type="predicted"/>
<evidence type="ECO:0000256" key="2">
    <source>
        <dbReference type="ARBA" id="ARBA00022475"/>
    </source>
</evidence>
<dbReference type="EMBL" id="CP015108">
    <property type="protein sequence ID" value="ARF13137.1"/>
    <property type="molecule type" value="Genomic_DNA"/>
</dbReference>
<reference evidence="7 8" key="1">
    <citation type="submission" date="2016-04" db="EMBL/GenBank/DDBJ databases">
        <title>Comparative Genomics and Epigenetics of Sporosarcina ureae.</title>
        <authorList>
            <person name="Oliver A.S."/>
            <person name="Cooper K.K."/>
        </authorList>
    </citation>
    <scope>NUCLEOTIDE SEQUENCE [LARGE SCALE GENOMIC DNA]</scope>
    <source>
        <strain evidence="7 8">S204</strain>
    </source>
</reference>
<keyword evidence="3 6" id="KW-0812">Transmembrane</keyword>
<feature type="transmembrane region" description="Helical" evidence="6">
    <location>
        <begin position="378"/>
        <end position="402"/>
    </location>
</feature>
<feature type="transmembrane region" description="Helical" evidence="6">
    <location>
        <begin position="191"/>
        <end position="214"/>
    </location>
</feature>
<dbReference type="InterPro" id="IPR051679">
    <property type="entry name" value="DASS-Related_Transporters"/>
</dbReference>
<keyword evidence="4 6" id="KW-1133">Transmembrane helix</keyword>
<comment type="subcellular location">
    <subcellularLocation>
        <location evidence="1">Cell membrane</location>
        <topology evidence="1">Multi-pass membrane protein</topology>
    </subcellularLocation>
</comment>
<feature type="transmembrane region" description="Helical" evidence="6">
    <location>
        <begin position="12"/>
        <end position="32"/>
    </location>
</feature>
<evidence type="ECO:0000256" key="4">
    <source>
        <dbReference type="ARBA" id="ARBA00022989"/>
    </source>
</evidence>
<dbReference type="PANTHER" id="PTHR43652:SF6">
    <property type="entry name" value="ARGININE REPRESSOR"/>
    <property type="match status" value="1"/>
</dbReference>
<evidence type="ECO:0000313" key="7">
    <source>
        <dbReference type="EMBL" id="ARF13137.1"/>
    </source>
</evidence>
<evidence type="ECO:0000256" key="6">
    <source>
        <dbReference type="SAM" id="Phobius"/>
    </source>
</evidence>
<organism evidence="7 8">
    <name type="scientific">Sporosarcina ureae</name>
    <dbReference type="NCBI Taxonomy" id="1571"/>
    <lineage>
        <taxon>Bacteria</taxon>
        <taxon>Bacillati</taxon>
        <taxon>Bacillota</taxon>
        <taxon>Bacilli</taxon>
        <taxon>Bacillales</taxon>
        <taxon>Caryophanaceae</taxon>
        <taxon>Sporosarcina</taxon>
    </lineage>
</organism>
<dbReference type="InterPro" id="IPR018385">
    <property type="entry name" value="C4_dicarb_anaerob_car-like"/>
</dbReference>
<dbReference type="RefSeq" id="WP_029053647.1">
    <property type="nucleotide sequence ID" value="NZ_CP015108.1"/>
</dbReference>
<protein>
    <submittedName>
        <fullName evidence="7">C4-dicarboxylate ABC transporter</fullName>
    </submittedName>
</protein>